<dbReference type="CDD" id="cd07377">
    <property type="entry name" value="WHTH_GntR"/>
    <property type="match status" value="1"/>
</dbReference>
<dbReference type="Pfam" id="PF07729">
    <property type="entry name" value="FCD"/>
    <property type="match status" value="1"/>
</dbReference>
<dbReference type="RefSeq" id="WP_223410780.1">
    <property type="nucleotide sequence ID" value="NZ_JAGSHT010000022.1"/>
</dbReference>
<dbReference type="InterPro" id="IPR008920">
    <property type="entry name" value="TF_FadR/GntR_C"/>
</dbReference>
<dbReference type="InterPro" id="IPR036390">
    <property type="entry name" value="WH_DNA-bd_sf"/>
</dbReference>
<evidence type="ECO:0000313" key="5">
    <source>
        <dbReference type="EMBL" id="MBZ2198996.1"/>
    </source>
</evidence>
<evidence type="ECO:0000259" key="4">
    <source>
        <dbReference type="PROSITE" id="PS50949"/>
    </source>
</evidence>
<dbReference type="Gene3D" id="1.20.120.530">
    <property type="entry name" value="GntR ligand-binding domain-like"/>
    <property type="match status" value="1"/>
</dbReference>
<evidence type="ECO:0000256" key="2">
    <source>
        <dbReference type="ARBA" id="ARBA00023125"/>
    </source>
</evidence>
<gene>
    <name evidence="5" type="ORF">KCQ71_22805</name>
</gene>
<feature type="domain" description="HTH gntR-type" evidence="4">
    <location>
        <begin position="23"/>
        <end position="91"/>
    </location>
</feature>
<name>A0ABS7SF60_9MICO</name>
<dbReference type="SMART" id="SM00345">
    <property type="entry name" value="HTH_GNTR"/>
    <property type="match status" value="1"/>
</dbReference>
<keyword evidence="3" id="KW-0804">Transcription</keyword>
<dbReference type="PANTHER" id="PTHR43537">
    <property type="entry name" value="TRANSCRIPTIONAL REGULATOR, GNTR FAMILY"/>
    <property type="match status" value="1"/>
</dbReference>
<protein>
    <submittedName>
        <fullName evidence="5">FadR family transcriptional regulator</fullName>
    </submittedName>
</protein>
<dbReference type="EMBL" id="JAGSHT010000022">
    <property type="protein sequence ID" value="MBZ2198996.1"/>
    <property type="molecule type" value="Genomic_DNA"/>
</dbReference>
<dbReference type="PANTHER" id="PTHR43537:SF5">
    <property type="entry name" value="UXU OPERON TRANSCRIPTIONAL REGULATOR"/>
    <property type="match status" value="1"/>
</dbReference>
<keyword evidence="2" id="KW-0238">DNA-binding</keyword>
<proteinExistence type="predicted"/>
<dbReference type="InterPro" id="IPR000524">
    <property type="entry name" value="Tscrpt_reg_HTH_GntR"/>
</dbReference>
<dbReference type="Pfam" id="PF00392">
    <property type="entry name" value="GntR"/>
    <property type="match status" value="1"/>
</dbReference>
<dbReference type="PRINTS" id="PR00035">
    <property type="entry name" value="HTHGNTR"/>
</dbReference>
<dbReference type="Gene3D" id="1.10.10.10">
    <property type="entry name" value="Winged helix-like DNA-binding domain superfamily/Winged helix DNA-binding domain"/>
    <property type="match status" value="1"/>
</dbReference>
<dbReference type="Proteomes" id="UP000826651">
    <property type="component" value="Unassembled WGS sequence"/>
</dbReference>
<evidence type="ECO:0000313" key="6">
    <source>
        <dbReference type="Proteomes" id="UP000826651"/>
    </source>
</evidence>
<dbReference type="InterPro" id="IPR011711">
    <property type="entry name" value="GntR_C"/>
</dbReference>
<dbReference type="SUPFAM" id="SSF48008">
    <property type="entry name" value="GntR ligand-binding domain-like"/>
    <property type="match status" value="1"/>
</dbReference>
<keyword evidence="6" id="KW-1185">Reference proteome</keyword>
<accession>A0ABS7SF60</accession>
<comment type="caution">
    <text evidence="5">The sequence shown here is derived from an EMBL/GenBank/DDBJ whole genome shotgun (WGS) entry which is preliminary data.</text>
</comment>
<dbReference type="SUPFAM" id="SSF46785">
    <property type="entry name" value="Winged helix' DNA-binding domain"/>
    <property type="match status" value="1"/>
</dbReference>
<dbReference type="InterPro" id="IPR036388">
    <property type="entry name" value="WH-like_DNA-bd_sf"/>
</dbReference>
<organism evidence="5 6">
    <name type="scientific">Occultella gossypii</name>
    <dbReference type="NCBI Taxonomy" id="2800820"/>
    <lineage>
        <taxon>Bacteria</taxon>
        <taxon>Bacillati</taxon>
        <taxon>Actinomycetota</taxon>
        <taxon>Actinomycetes</taxon>
        <taxon>Micrococcales</taxon>
        <taxon>Ruaniaceae</taxon>
        <taxon>Occultella</taxon>
    </lineage>
</organism>
<evidence type="ECO:0000256" key="3">
    <source>
        <dbReference type="ARBA" id="ARBA00023163"/>
    </source>
</evidence>
<keyword evidence="1" id="KW-0805">Transcription regulation</keyword>
<dbReference type="SMART" id="SM00895">
    <property type="entry name" value="FCD"/>
    <property type="match status" value="1"/>
</dbReference>
<sequence length="258" mass="28728">MILTQPSRQGQGVIVKMDKTWRRAVQPPVVELLQEYLVQTGARPGDKLPTEAEFATELGIGRSGVREGIHALQALGIVEVRHGRGSYLRSDGSLDGLGRGLTFWSRLSLAEGGESDTLRLVTQVRMALETSLVHEVVGLHDDASFAAMDRAVEEMEELAREGSYAPAADRDFHHALYEPLANWVLDSIVYSFWDAMRRSSEQEALGAPEPIARVHRDILDALRAHDHAALASAMTAHFEPVTFRITRQPAWRRDNDDR</sequence>
<dbReference type="PROSITE" id="PS50949">
    <property type="entry name" value="HTH_GNTR"/>
    <property type="match status" value="1"/>
</dbReference>
<evidence type="ECO:0000256" key="1">
    <source>
        <dbReference type="ARBA" id="ARBA00023015"/>
    </source>
</evidence>
<reference evidence="5 6" key="1">
    <citation type="submission" date="2021-04" db="EMBL/GenBank/DDBJ databases">
        <title>Ruania sp. nov., isolated from sandy soil of mangrove forest.</title>
        <authorList>
            <person name="Ge X."/>
            <person name="Huang R."/>
            <person name="Liu W."/>
        </authorList>
    </citation>
    <scope>NUCLEOTIDE SEQUENCE [LARGE SCALE GENOMIC DNA]</scope>
    <source>
        <strain evidence="5 6">N2-46</strain>
    </source>
</reference>